<evidence type="ECO:0000256" key="1">
    <source>
        <dbReference type="SAM" id="Phobius"/>
    </source>
</evidence>
<sequence>MSVKEIVISMLTVMTLVFILYRPFRKREQKTNKLEILYFEALKEKAKNIEELGMDYYQAIGLTAEAAKVQIQDDVTA</sequence>
<dbReference type="AlphaFoldDB" id="A0A1Y5F642"/>
<comment type="caution">
    <text evidence="2">The sequence shown here is derived from an EMBL/GenBank/DDBJ whole genome shotgun (WGS) entry which is preliminary data.</text>
</comment>
<keyword evidence="1" id="KW-0472">Membrane</keyword>
<gene>
    <name evidence="2" type="ORF">A9Q84_18780</name>
</gene>
<accession>A0A1Y5F642</accession>
<feature type="transmembrane region" description="Helical" evidence="1">
    <location>
        <begin position="6"/>
        <end position="24"/>
    </location>
</feature>
<name>A0A1Y5F642_9BACT</name>
<dbReference type="Proteomes" id="UP000196531">
    <property type="component" value="Unassembled WGS sequence"/>
</dbReference>
<dbReference type="EMBL" id="MAAO01000015">
    <property type="protein sequence ID" value="OUR93519.1"/>
    <property type="molecule type" value="Genomic_DNA"/>
</dbReference>
<reference evidence="3" key="1">
    <citation type="journal article" date="2017" name="Proc. Natl. Acad. Sci. U.S.A.">
        <title>Simulation of Deepwater Horizon oil plume reveals substrate specialization within a complex community of hydrocarbon-degraders.</title>
        <authorList>
            <person name="Hu P."/>
            <person name="Dubinsky E.A."/>
            <person name="Probst A.J."/>
            <person name="Wang J."/>
            <person name="Sieber C.M.K."/>
            <person name="Tom L.M."/>
            <person name="Gardinali P."/>
            <person name="Banfield J.F."/>
            <person name="Atlas R.M."/>
            <person name="Andersen G.L."/>
        </authorList>
    </citation>
    <scope>NUCLEOTIDE SEQUENCE [LARGE SCALE GENOMIC DNA]</scope>
</reference>
<protein>
    <submittedName>
        <fullName evidence="2">Uncharacterized protein</fullName>
    </submittedName>
</protein>
<proteinExistence type="predicted"/>
<organism evidence="2 3">
    <name type="scientific">Halobacteriovorax marinus</name>
    <dbReference type="NCBI Taxonomy" id="97084"/>
    <lineage>
        <taxon>Bacteria</taxon>
        <taxon>Pseudomonadati</taxon>
        <taxon>Bdellovibrionota</taxon>
        <taxon>Bacteriovoracia</taxon>
        <taxon>Bacteriovoracales</taxon>
        <taxon>Halobacteriovoraceae</taxon>
        <taxon>Halobacteriovorax</taxon>
    </lineage>
</organism>
<keyword evidence="1" id="KW-0812">Transmembrane</keyword>
<keyword evidence="1" id="KW-1133">Transmembrane helix</keyword>
<evidence type="ECO:0000313" key="2">
    <source>
        <dbReference type="EMBL" id="OUR93519.1"/>
    </source>
</evidence>
<evidence type="ECO:0000313" key="3">
    <source>
        <dbReference type="Proteomes" id="UP000196531"/>
    </source>
</evidence>